<organism evidence="2">
    <name type="scientific">Tanacetum cinerariifolium</name>
    <name type="common">Dalmatian daisy</name>
    <name type="synonym">Chrysanthemum cinerariifolium</name>
    <dbReference type="NCBI Taxonomy" id="118510"/>
    <lineage>
        <taxon>Eukaryota</taxon>
        <taxon>Viridiplantae</taxon>
        <taxon>Streptophyta</taxon>
        <taxon>Embryophyta</taxon>
        <taxon>Tracheophyta</taxon>
        <taxon>Spermatophyta</taxon>
        <taxon>Magnoliopsida</taxon>
        <taxon>eudicotyledons</taxon>
        <taxon>Gunneridae</taxon>
        <taxon>Pentapetalae</taxon>
        <taxon>asterids</taxon>
        <taxon>campanulids</taxon>
        <taxon>Asterales</taxon>
        <taxon>Asteraceae</taxon>
        <taxon>Asteroideae</taxon>
        <taxon>Anthemideae</taxon>
        <taxon>Anthemidinae</taxon>
        <taxon>Tanacetum</taxon>
    </lineage>
</organism>
<accession>A0A699HN18</accession>
<reference evidence="2" key="1">
    <citation type="journal article" date="2019" name="Sci. Rep.">
        <title>Draft genome of Tanacetum cinerariifolium, the natural source of mosquito coil.</title>
        <authorList>
            <person name="Yamashiro T."/>
            <person name="Shiraishi A."/>
            <person name="Satake H."/>
            <person name="Nakayama K."/>
        </authorList>
    </citation>
    <scope>NUCLEOTIDE SEQUENCE</scope>
</reference>
<feature type="non-terminal residue" evidence="2">
    <location>
        <position position="220"/>
    </location>
</feature>
<comment type="caution">
    <text evidence="2">The sequence shown here is derived from an EMBL/GenBank/DDBJ whole genome shotgun (WGS) entry which is preliminary data.</text>
</comment>
<proteinExistence type="predicted"/>
<evidence type="ECO:0000256" key="1">
    <source>
        <dbReference type="SAM" id="MobiDB-lite"/>
    </source>
</evidence>
<dbReference type="EMBL" id="BKCJ010181736">
    <property type="protein sequence ID" value="GEY47591.1"/>
    <property type="molecule type" value="Genomic_DNA"/>
</dbReference>
<dbReference type="AlphaFoldDB" id="A0A699HN18"/>
<feature type="region of interest" description="Disordered" evidence="1">
    <location>
        <begin position="70"/>
        <end position="94"/>
    </location>
</feature>
<sequence length="220" mass="23353">MDLLAFIHHADPTKVRIREREVREGEVSPLELTRGRVVSLAGVNDQGNQNKVVDEARNQNEGVLLMKRRREVDGANGSNHPPKKLRADHGTSGNIGVSTGGKSLAAIQELFEPSTLNVDVGVTVAATEPFVTSSVTLTQEREGGGPTDSITRPNLRTQKPAQRFVISSDSSHDSNANAVDDGVNSVVRSSILDPAILTTVVATTVVANTSAPVPRVGPEP</sequence>
<name>A0A699HN18_TANCI</name>
<evidence type="ECO:0000313" key="2">
    <source>
        <dbReference type="EMBL" id="GEY47591.1"/>
    </source>
</evidence>
<gene>
    <name evidence="2" type="ORF">Tci_419565</name>
</gene>
<protein>
    <submittedName>
        <fullName evidence="2">Uncharacterized protein</fullName>
    </submittedName>
</protein>